<dbReference type="EMBL" id="CAFBNC010000081">
    <property type="protein sequence ID" value="CAB4944115.1"/>
    <property type="molecule type" value="Genomic_DNA"/>
</dbReference>
<dbReference type="GO" id="GO:0006508">
    <property type="term" value="P:proteolysis"/>
    <property type="evidence" value="ECO:0007669"/>
    <property type="project" value="UniProtKB-KW"/>
</dbReference>
<feature type="region of interest" description="Disordered" evidence="4">
    <location>
        <begin position="73"/>
        <end position="112"/>
    </location>
</feature>
<accession>A0A6J7JL64</accession>
<dbReference type="InterPro" id="IPR001940">
    <property type="entry name" value="Peptidase_S1C"/>
</dbReference>
<dbReference type="InterPro" id="IPR043504">
    <property type="entry name" value="Peptidase_S1_PA_chymotrypsin"/>
</dbReference>
<feature type="region of interest" description="Disordered" evidence="4">
    <location>
        <begin position="1"/>
        <end position="22"/>
    </location>
</feature>
<sequence>MGLFDDSDGGSSDSGLFEESSSVNRNEVIDLRDSPEDLEGKNKLRELRRLALFALLSLAVIIGSGVFLNQMRSNSKTDDPKRATSQVPPSSVSPGTGGTGAPSTPSTAGAGGSQSILGDAITSVALILVGDGNEFCASGSGFAVGDGTLLVTNNHVIESSPDCLVNTIEILVTTDPSREPEPRYFGDVLWADPKTDLAVLKLTDENGVVGRMNPLRISSRQVEVGEALQIIGFPGIGGFTVTVTQGNIAGFVSDDDGEWLKTDASISGGNSGGAAIDSNGELIAVPTRAGGGGRDVVDCRDFDTNHDGQINDLDSCIPIGGFLNLLRPADYVARAISNAK</sequence>
<comment type="similarity">
    <text evidence="1">Belongs to the peptidase S1C family.</text>
</comment>
<dbReference type="GO" id="GO:0004252">
    <property type="term" value="F:serine-type endopeptidase activity"/>
    <property type="evidence" value="ECO:0007669"/>
    <property type="project" value="InterPro"/>
</dbReference>
<evidence type="ECO:0000256" key="2">
    <source>
        <dbReference type="ARBA" id="ARBA00022670"/>
    </source>
</evidence>
<dbReference type="AlphaFoldDB" id="A0A6J7JL64"/>
<dbReference type="SUPFAM" id="SSF50494">
    <property type="entry name" value="Trypsin-like serine proteases"/>
    <property type="match status" value="1"/>
</dbReference>
<dbReference type="PRINTS" id="PR00834">
    <property type="entry name" value="PROTEASES2C"/>
</dbReference>
<feature type="compositionally biased region" description="Low complexity" evidence="4">
    <location>
        <begin position="9"/>
        <end position="22"/>
    </location>
</feature>
<dbReference type="Pfam" id="PF13365">
    <property type="entry name" value="Trypsin_2"/>
    <property type="match status" value="1"/>
</dbReference>
<evidence type="ECO:0000256" key="3">
    <source>
        <dbReference type="ARBA" id="ARBA00022801"/>
    </source>
</evidence>
<name>A0A6J7JL64_9ZZZZ</name>
<evidence type="ECO:0000313" key="6">
    <source>
        <dbReference type="EMBL" id="CAB4944115.1"/>
    </source>
</evidence>
<proteinExistence type="inferred from homology"/>
<keyword evidence="2" id="KW-0645">Protease</keyword>
<keyword evidence="3" id="KW-0378">Hydrolase</keyword>
<keyword evidence="5" id="KW-0472">Membrane</keyword>
<keyword evidence="5" id="KW-0812">Transmembrane</keyword>
<keyword evidence="5" id="KW-1133">Transmembrane helix</keyword>
<dbReference type="PANTHER" id="PTHR43343">
    <property type="entry name" value="PEPTIDASE S12"/>
    <property type="match status" value="1"/>
</dbReference>
<evidence type="ECO:0000256" key="4">
    <source>
        <dbReference type="SAM" id="MobiDB-lite"/>
    </source>
</evidence>
<dbReference type="InterPro" id="IPR009003">
    <property type="entry name" value="Peptidase_S1_PA"/>
</dbReference>
<reference evidence="6" key="1">
    <citation type="submission" date="2020-05" db="EMBL/GenBank/DDBJ databases">
        <authorList>
            <person name="Chiriac C."/>
            <person name="Salcher M."/>
            <person name="Ghai R."/>
            <person name="Kavagutti S V."/>
        </authorList>
    </citation>
    <scope>NUCLEOTIDE SEQUENCE</scope>
</reference>
<protein>
    <submittedName>
        <fullName evidence="6">Unannotated protein</fullName>
    </submittedName>
</protein>
<gene>
    <name evidence="6" type="ORF">UFOPK3733_01471</name>
</gene>
<feature type="transmembrane region" description="Helical" evidence="5">
    <location>
        <begin position="50"/>
        <end position="68"/>
    </location>
</feature>
<dbReference type="Gene3D" id="2.40.10.10">
    <property type="entry name" value="Trypsin-like serine proteases"/>
    <property type="match status" value="2"/>
</dbReference>
<organism evidence="6">
    <name type="scientific">freshwater metagenome</name>
    <dbReference type="NCBI Taxonomy" id="449393"/>
    <lineage>
        <taxon>unclassified sequences</taxon>
        <taxon>metagenomes</taxon>
        <taxon>ecological metagenomes</taxon>
    </lineage>
</organism>
<evidence type="ECO:0000256" key="5">
    <source>
        <dbReference type="SAM" id="Phobius"/>
    </source>
</evidence>
<evidence type="ECO:0000256" key="1">
    <source>
        <dbReference type="ARBA" id="ARBA00010541"/>
    </source>
</evidence>
<dbReference type="PANTHER" id="PTHR43343:SF3">
    <property type="entry name" value="PROTEASE DO-LIKE 8, CHLOROPLASTIC"/>
    <property type="match status" value="1"/>
</dbReference>
<dbReference type="InterPro" id="IPR051201">
    <property type="entry name" value="Chloro_Bact_Ser_Proteases"/>
</dbReference>
<feature type="compositionally biased region" description="Low complexity" evidence="4">
    <location>
        <begin position="83"/>
        <end position="94"/>
    </location>
</feature>